<organism evidence="3 4">
    <name type="scientific">Candidatus Phytoplasma crotalariae</name>
    <dbReference type="NCBI Taxonomy" id="2982627"/>
    <lineage>
        <taxon>Bacteria</taxon>
        <taxon>Bacillati</taxon>
        <taxon>Mycoplasmatota</taxon>
        <taxon>Mollicutes</taxon>
        <taxon>Acholeplasmatales</taxon>
        <taxon>Acholeplasmataceae</taxon>
        <taxon>Candidatus Phytoplasma</taxon>
        <taxon>16SrII (Peanut WB group)</taxon>
    </lineage>
</organism>
<evidence type="ECO:0008006" key="5">
    <source>
        <dbReference type="Google" id="ProtNLM"/>
    </source>
</evidence>
<dbReference type="RefSeq" id="WP_304514921.1">
    <property type="nucleotide sequence ID" value="NZ_JAOSIR010000044.1"/>
</dbReference>
<reference evidence="3 4" key="1">
    <citation type="journal article" date="2023" name="Int. J. Syst. Evol. Microbiol.">
        <title>The observation of taxonomic boundaries for the 16SrII and 16SrXXV phytoplasmas using genome-based delimitation.</title>
        <authorList>
            <person name="Rodrigues Jardim B."/>
            <person name="Tran-Nguyen L.T.T."/>
            <person name="Gambley C."/>
            <person name="Al-Sadi A.M."/>
            <person name="Al-Subhi A.M."/>
            <person name="Foissac X."/>
            <person name="Salar P."/>
            <person name="Cai H."/>
            <person name="Yang J.Y."/>
            <person name="Davis R."/>
            <person name="Jones L."/>
            <person name="Rodoni B."/>
            <person name="Constable F.E."/>
        </authorList>
    </citation>
    <scope>NUCLEOTIDE SEQUENCE [LARGE SCALE GENOMIC DNA]</scope>
    <source>
        <strain evidence="3">BAWM-OMN-P53</strain>
    </source>
</reference>
<sequence>MIQVKNKLYLLIICLGLCFFMNINHVMAAPKKNDKGKEISSSEKKESKITKKDISKYYELVHILEDYSEEDRSQFIEILSDPQKLKSLQEKASQEKALKEQKTGSSSKKPNDSKK</sequence>
<accession>A0ABT9D6T3</accession>
<evidence type="ECO:0000256" key="2">
    <source>
        <dbReference type="SAM" id="SignalP"/>
    </source>
</evidence>
<gene>
    <name evidence="3" type="ORF">OC683_02275</name>
</gene>
<keyword evidence="4" id="KW-1185">Reference proteome</keyword>
<feature type="region of interest" description="Disordered" evidence="1">
    <location>
        <begin position="87"/>
        <end position="115"/>
    </location>
</feature>
<evidence type="ECO:0000256" key="1">
    <source>
        <dbReference type="SAM" id="MobiDB-lite"/>
    </source>
</evidence>
<dbReference type="Proteomes" id="UP001170674">
    <property type="component" value="Unassembled WGS sequence"/>
</dbReference>
<comment type="caution">
    <text evidence="3">The sequence shown here is derived from an EMBL/GenBank/DDBJ whole genome shotgun (WGS) entry which is preliminary data.</text>
</comment>
<feature type="signal peptide" evidence="2">
    <location>
        <begin position="1"/>
        <end position="28"/>
    </location>
</feature>
<evidence type="ECO:0000313" key="4">
    <source>
        <dbReference type="Proteomes" id="UP001170674"/>
    </source>
</evidence>
<dbReference type="EMBL" id="JAOSIR010000044">
    <property type="protein sequence ID" value="MDO8059419.1"/>
    <property type="molecule type" value="Genomic_DNA"/>
</dbReference>
<name>A0ABT9D6T3_9MOLU</name>
<feature type="compositionally biased region" description="Basic and acidic residues" evidence="1">
    <location>
        <begin position="87"/>
        <end position="102"/>
    </location>
</feature>
<proteinExistence type="predicted"/>
<protein>
    <recommendedName>
        <fullName evidence="5">SAP11 effector protein</fullName>
    </recommendedName>
</protein>
<evidence type="ECO:0000313" key="3">
    <source>
        <dbReference type="EMBL" id="MDO8059419.1"/>
    </source>
</evidence>
<feature type="chain" id="PRO_5045566060" description="SAP11 effector protein" evidence="2">
    <location>
        <begin position="29"/>
        <end position="115"/>
    </location>
</feature>
<feature type="region of interest" description="Disordered" evidence="1">
    <location>
        <begin position="31"/>
        <end position="50"/>
    </location>
</feature>
<keyword evidence="2" id="KW-0732">Signal</keyword>